<evidence type="ECO:0000313" key="13">
    <source>
        <dbReference type="Proteomes" id="UP000036987"/>
    </source>
</evidence>
<dbReference type="GO" id="GO:0006355">
    <property type="term" value="P:regulation of DNA-templated transcription"/>
    <property type="evidence" value="ECO:0007669"/>
    <property type="project" value="UniProtKB-ARBA"/>
</dbReference>
<feature type="region of interest" description="Disordered" evidence="9">
    <location>
        <begin position="501"/>
        <end position="531"/>
    </location>
</feature>
<comment type="subcellular location">
    <subcellularLocation>
        <location evidence="1">Nucleus</location>
    </subcellularLocation>
</comment>
<feature type="region of interest" description="Disordered" evidence="9">
    <location>
        <begin position="346"/>
        <end position="365"/>
    </location>
</feature>
<evidence type="ECO:0000259" key="10">
    <source>
        <dbReference type="PROSITE" id="PS50863"/>
    </source>
</evidence>
<dbReference type="FunFam" id="2.40.330.10:FF:000006">
    <property type="entry name" value="B3 domain-containing transcription repressor VAL1"/>
    <property type="match status" value="1"/>
</dbReference>
<dbReference type="Proteomes" id="UP000036987">
    <property type="component" value="Unassembled WGS sequence"/>
</dbReference>
<accession>A0A0K9PDM4</accession>
<keyword evidence="8" id="KW-0539">Nucleus</keyword>
<keyword evidence="6" id="KW-0238">DNA-binding</keyword>
<dbReference type="PROSITE" id="PS50863">
    <property type="entry name" value="B3"/>
    <property type="match status" value="1"/>
</dbReference>
<reference evidence="13" key="1">
    <citation type="journal article" date="2016" name="Nature">
        <title>The genome of the seagrass Zostera marina reveals angiosperm adaptation to the sea.</title>
        <authorList>
            <person name="Olsen J.L."/>
            <person name="Rouze P."/>
            <person name="Verhelst B."/>
            <person name="Lin Y.-C."/>
            <person name="Bayer T."/>
            <person name="Collen J."/>
            <person name="Dattolo E."/>
            <person name="De Paoli E."/>
            <person name="Dittami S."/>
            <person name="Maumus F."/>
            <person name="Michel G."/>
            <person name="Kersting A."/>
            <person name="Lauritano C."/>
            <person name="Lohaus R."/>
            <person name="Toepel M."/>
            <person name="Tonon T."/>
            <person name="Vanneste K."/>
            <person name="Amirebrahimi M."/>
            <person name="Brakel J."/>
            <person name="Bostroem C."/>
            <person name="Chovatia M."/>
            <person name="Grimwood J."/>
            <person name="Jenkins J.W."/>
            <person name="Jueterbock A."/>
            <person name="Mraz A."/>
            <person name="Stam W.T."/>
            <person name="Tice H."/>
            <person name="Bornberg-Bauer E."/>
            <person name="Green P.J."/>
            <person name="Pearson G.A."/>
            <person name="Procaccini G."/>
            <person name="Duarte C.M."/>
            <person name="Schmutz J."/>
            <person name="Reusch T.B.H."/>
            <person name="Van de Peer Y."/>
        </authorList>
    </citation>
    <scope>NUCLEOTIDE SEQUENCE [LARGE SCALE GENOMIC DNA]</scope>
    <source>
        <strain evidence="13">cv. Finnish</strain>
    </source>
</reference>
<dbReference type="GO" id="GO:0005634">
    <property type="term" value="C:nucleus"/>
    <property type="evidence" value="ECO:0007669"/>
    <property type="project" value="UniProtKB-SubCell"/>
</dbReference>
<evidence type="ECO:0000256" key="7">
    <source>
        <dbReference type="ARBA" id="ARBA00023163"/>
    </source>
</evidence>
<evidence type="ECO:0000256" key="8">
    <source>
        <dbReference type="ARBA" id="ARBA00023242"/>
    </source>
</evidence>
<evidence type="ECO:0000259" key="11">
    <source>
        <dbReference type="PROSITE" id="PS51050"/>
    </source>
</evidence>
<dbReference type="PROSITE" id="PS51050">
    <property type="entry name" value="ZF_CW"/>
    <property type="match status" value="1"/>
</dbReference>
<evidence type="ECO:0000313" key="12">
    <source>
        <dbReference type="EMBL" id="KMZ67138.1"/>
    </source>
</evidence>
<feature type="compositionally biased region" description="Polar residues" evidence="9">
    <location>
        <begin position="346"/>
        <end position="360"/>
    </location>
</feature>
<dbReference type="AlphaFoldDB" id="A0A0K9PDM4"/>
<feature type="compositionally biased region" description="Polar residues" evidence="9">
    <location>
        <begin position="868"/>
        <end position="877"/>
    </location>
</feature>
<dbReference type="GO" id="GO:0003677">
    <property type="term" value="F:DNA binding"/>
    <property type="evidence" value="ECO:0007669"/>
    <property type="project" value="UniProtKB-KW"/>
</dbReference>
<feature type="compositionally biased region" description="Polar residues" evidence="9">
    <location>
        <begin position="800"/>
        <end position="811"/>
    </location>
</feature>
<proteinExistence type="predicted"/>
<dbReference type="GO" id="GO:0008270">
    <property type="term" value="F:zinc ion binding"/>
    <property type="evidence" value="ECO:0007669"/>
    <property type="project" value="UniProtKB-KW"/>
</dbReference>
<dbReference type="Gene3D" id="3.30.40.100">
    <property type="match status" value="1"/>
</dbReference>
<keyword evidence="2" id="KW-0479">Metal-binding</keyword>
<dbReference type="Pfam" id="PF25813">
    <property type="entry name" value="zf_VAL1_N"/>
    <property type="match status" value="1"/>
</dbReference>
<keyword evidence="7" id="KW-0804">Transcription</keyword>
<evidence type="ECO:0000256" key="5">
    <source>
        <dbReference type="ARBA" id="ARBA00023015"/>
    </source>
</evidence>
<dbReference type="SUPFAM" id="SSF101936">
    <property type="entry name" value="DNA-binding pseudobarrel domain"/>
    <property type="match status" value="1"/>
</dbReference>
<evidence type="ECO:0000256" key="6">
    <source>
        <dbReference type="ARBA" id="ARBA00023125"/>
    </source>
</evidence>
<dbReference type="InterPro" id="IPR057743">
    <property type="entry name" value="Zfn_VAL1-3_N"/>
</dbReference>
<dbReference type="InterPro" id="IPR015300">
    <property type="entry name" value="DNA-bd_pseudobarrel_sf"/>
</dbReference>
<keyword evidence="13" id="KW-1185">Reference proteome</keyword>
<dbReference type="OMA" id="DLLPHCN"/>
<name>A0A0K9PDM4_ZOSMR</name>
<dbReference type="Gene3D" id="2.40.330.10">
    <property type="entry name" value="DNA-binding pseudobarrel domain"/>
    <property type="match status" value="1"/>
</dbReference>
<feature type="compositionally biased region" description="Basic and acidic residues" evidence="9">
    <location>
        <begin position="784"/>
        <end position="793"/>
    </location>
</feature>
<dbReference type="OrthoDB" id="757982at2759"/>
<feature type="domain" description="CW-type" evidence="11">
    <location>
        <begin position="630"/>
        <end position="680"/>
    </location>
</feature>
<dbReference type="InterPro" id="IPR003340">
    <property type="entry name" value="B3_DNA-bd"/>
</dbReference>
<keyword evidence="4" id="KW-0862">Zinc</keyword>
<gene>
    <name evidence="12" type="ORF">ZOSMA_278G00240</name>
</gene>
<dbReference type="STRING" id="29655.A0A0K9PDM4"/>
<feature type="region of interest" description="Disordered" evidence="9">
    <location>
        <begin position="781"/>
        <end position="877"/>
    </location>
</feature>
<evidence type="ECO:0000256" key="1">
    <source>
        <dbReference type="ARBA" id="ARBA00004123"/>
    </source>
</evidence>
<feature type="domain" description="TF-B3" evidence="10">
    <location>
        <begin position="401"/>
        <end position="502"/>
    </location>
</feature>
<feature type="compositionally biased region" description="Polar residues" evidence="9">
    <location>
        <begin position="501"/>
        <end position="527"/>
    </location>
</feature>
<dbReference type="PANTHER" id="PTHR46245">
    <property type="entry name" value="B3 DOMAIN-CONTAINING PROTEIN OS07G0563300"/>
    <property type="match status" value="1"/>
</dbReference>
<dbReference type="CDD" id="cd10017">
    <property type="entry name" value="B3_DNA"/>
    <property type="match status" value="1"/>
</dbReference>
<evidence type="ECO:0000256" key="9">
    <source>
        <dbReference type="SAM" id="MobiDB-lite"/>
    </source>
</evidence>
<comment type="caution">
    <text evidence="12">The sequence shown here is derived from an EMBL/GenBank/DDBJ whole genome shotgun (WGS) entry which is preliminary data.</text>
</comment>
<organism evidence="12 13">
    <name type="scientific">Zostera marina</name>
    <name type="common">Eelgrass</name>
    <dbReference type="NCBI Taxonomy" id="29655"/>
    <lineage>
        <taxon>Eukaryota</taxon>
        <taxon>Viridiplantae</taxon>
        <taxon>Streptophyta</taxon>
        <taxon>Embryophyta</taxon>
        <taxon>Tracheophyta</taxon>
        <taxon>Spermatophyta</taxon>
        <taxon>Magnoliopsida</taxon>
        <taxon>Liliopsida</taxon>
        <taxon>Zosteraceae</taxon>
        <taxon>Zostera</taxon>
    </lineage>
</organism>
<protein>
    <submittedName>
        <fullName evidence="12">B3 domain-containing protein</fullName>
    </submittedName>
</protein>
<evidence type="ECO:0000256" key="3">
    <source>
        <dbReference type="ARBA" id="ARBA00022771"/>
    </source>
</evidence>
<evidence type="ECO:0000256" key="4">
    <source>
        <dbReference type="ARBA" id="ARBA00022833"/>
    </source>
</evidence>
<evidence type="ECO:0000256" key="2">
    <source>
        <dbReference type="ARBA" id="ARBA00022723"/>
    </source>
</evidence>
<sequence length="877" mass="97233">MTSPPISAAVTDLVAGVGSGGGRICFNTHCKEPKSEGFSTRRKGWRLRSGELADLCDCCSNSYEQGTFCETFHLDEDGWKKCASCAKRVHCGCIVSATSFALLDAGGVECISCAQKNFLLGSNQMWSSPNFLSSERLKELPSKSWSQLSASTAVPGQWRQAPSAWRSAVSSQSEIHQRLSFEFDRPSNRPLVSEKRKVDDLHERPVPTVPNRITIDRHASGSTGPKPSGFSTFHRDDVIVNADRLQESSLLVGDSDHMPTRKGVIQSSRLSSSVGIKIEKVPNACSIAPHRPPLSKDGSKSPVIGLTTPLLPSLEPNDQIRVSTNHLHNKTSSSSMTKQLYPNLNSTNDSINESQAQLRNGRTRVDSRTRNHLLPRYWPRITDQELQQISGDSNSVITPLFEKMLSASDAGRIGRLVLPKKCAEAYFPSIYQPEGLPLKVQDSTGKEWIFQFRFWPNNNSRMYVLEGVTPCIQSMQLQAGDIVTFSRIDPDGKLVMGFRKASNTQNEQAPKSGNGFSSTSEIGNGNNKQDRTILSKNDKVEFIKKERPVSKGQLVPSKRKNSTVVSKSKRLLIENEESIELKLTWEEAQDLLRPAPNHVPSIVVIEGHEFEEYEEAPVLGKPTIFTTNEDGGKDQWAQCEDCLKWRKLPLDAPLAPRWTCLDNIWDPDRSSCLSAQEISKGLAADFVPFNNANSKKRQVKVESVEGSEGLDTLANLAIMSESESVPQSSQATTKHPRHRPGCSCIVCIQPPSGKGSKHKQSCACNVCLTVKRRFHTLMLRKEKRLSEKEAETSRKKHLKQQNVSPETSSQQESDKGGVGEQNMDNNSTPNDAEGEEEEDSDTKKEVMLSQMKTEIDLNMQPEKEEENNNNTSVIPTS</sequence>
<dbReference type="Pfam" id="PF02362">
    <property type="entry name" value="B3"/>
    <property type="match status" value="1"/>
</dbReference>
<dbReference type="Pfam" id="PF07496">
    <property type="entry name" value="zf-CW"/>
    <property type="match status" value="1"/>
</dbReference>
<dbReference type="InterPro" id="IPR011124">
    <property type="entry name" value="Znf_CW"/>
</dbReference>
<dbReference type="PANTHER" id="PTHR46245:SF10">
    <property type="entry name" value="B3 DOMAIN-CONTAINING TRANSCRIPTION FACTOR VAL3"/>
    <property type="match status" value="1"/>
</dbReference>
<keyword evidence="3" id="KW-0863">Zinc-finger</keyword>
<dbReference type="EMBL" id="LFYR01000930">
    <property type="protein sequence ID" value="KMZ67138.1"/>
    <property type="molecule type" value="Genomic_DNA"/>
</dbReference>
<dbReference type="SMART" id="SM01019">
    <property type="entry name" value="B3"/>
    <property type="match status" value="1"/>
</dbReference>
<keyword evidence="5" id="KW-0805">Transcription regulation</keyword>